<dbReference type="AlphaFoldDB" id="A0A0C9SET2"/>
<proteinExistence type="evidence at transcript level"/>
<feature type="chain" id="PRO_5002203103" evidence="1">
    <location>
        <begin position="22"/>
        <end position="112"/>
    </location>
</feature>
<dbReference type="EMBL" id="GBZX01000887">
    <property type="protein sequence ID" value="JAG91853.1"/>
    <property type="molecule type" value="mRNA"/>
</dbReference>
<protein>
    <submittedName>
        <fullName evidence="2">Putative secreted protein</fullName>
    </submittedName>
</protein>
<keyword evidence="1" id="KW-0732">Signal</keyword>
<feature type="signal peptide" evidence="1">
    <location>
        <begin position="1"/>
        <end position="21"/>
    </location>
</feature>
<evidence type="ECO:0000313" key="2">
    <source>
        <dbReference type="EMBL" id="JAG91853.1"/>
    </source>
</evidence>
<sequence length="112" mass="12265">MKSVKLSALFILVAAVGVLRADNSEEPESSDTKDAHRAFCGLESYIQYNLTVCLYREAPEDLLGGLSRDNGPALASRICEDGVSDFPSELMTYLESVKSLVLECIRQMEAMA</sequence>
<organism evidence="2">
    <name type="scientific">Amblyomma americanum</name>
    <name type="common">Lone star tick</name>
    <dbReference type="NCBI Taxonomy" id="6943"/>
    <lineage>
        <taxon>Eukaryota</taxon>
        <taxon>Metazoa</taxon>
        <taxon>Ecdysozoa</taxon>
        <taxon>Arthropoda</taxon>
        <taxon>Chelicerata</taxon>
        <taxon>Arachnida</taxon>
        <taxon>Acari</taxon>
        <taxon>Parasitiformes</taxon>
        <taxon>Ixodida</taxon>
        <taxon>Ixodoidea</taxon>
        <taxon>Ixodidae</taxon>
        <taxon>Amblyomminae</taxon>
        <taxon>Amblyomma</taxon>
    </lineage>
</organism>
<evidence type="ECO:0000256" key="1">
    <source>
        <dbReference type="SAM" id="SignalP"/>
    </source>
</evidence>
<accession>A0A0C9SET2</accession>
<reference evidence="2" key="1">
    <citation type="journal article" date="2015" name="PLoS ONE">
        <title>An Insight into the Sialome of the Lone Star Tick, Amblyomma americanum, with a Glimpse on Its Time Dependent Gene Expression.</title>
        <authorList>
            <person name="Karim S."/>
            <person name="Ribeiro J.M."/>
        </authorList>
    </citation>
    <scope>NUCLEOTIDE SEQUENCE</scope>
    <source>
        <tissue evidence="2">Salivary gland</tissue>
    </source>
</reference>
<name>A0A0C9SET2_AMBAM</name>